<reference evidence="1 2" key="1">
    <citation type="submission" date="2012-04" db="EMBL/GenBank/DDBJ databases">
        <title>The Genome Sequence of Saprolegnia declina VS20.</title>
        <authorList>
            <consortium name="The Broad Institute Genome Sequencing Platform"/>
            <person name="Russ C."/>
            <person name="Nusbaum C."/>
            <person name="Tyler B."/>
            <person name="van West P."/>
            <person name="Dieguez-Uribeondo J."/>
            <person name="de Bruijn I."/>
            <person name="Tripathy S."/>
            <person name="Jiang R."/>
            <person name="Young S.K."/>
            <person name="Zeng Q."/>
            <person name="Gargeya S."/>
            <person name="Fitzgerald M."/>
            <person name="Haas B."/>
            <person name="Abouelleil A."/>
            <person name="Alvarado L."/>
            <person name="Arachchi H.M."/>
            <person name="Berlin A."/>
            <person name="Chapman S.B."/>
            <person name="Goldberg J."/>
            <person name="Griggs A."/>
            <person name="Gujja S."/>
            <person name="Hansen M."/>
            <person name="Howarth C."/>
            <person name="Imamovic A."/>
            <person name="Larimer J."/>
            <person name="McCowen C."/>
            <person name="Montmayeur A."/>
            <person name="Murphy C."/>
            <person name="Neiman D."/>
            <person name="Pearson M."/>
            <person name="Priest M."/>
            <person name="Roberts A."/>
            <person name="Saif S."/>
            <person name="Shea T."/>
            <person name="Sisk P."/>
            <person name="Sykes S."/>
            <person name="Wortman J."/>
            <person name="Nusbaum C."/>
            <person name="Birren B."/>
        </authorList>
    </citation>
    <scope>NUCLEOTIDE SEQUENCE [LARGE SCALE GENOMIC DNA]</scope>
    <source>
        <strain evidence="1 2">VS20</strain>
    </source>
</reference>
<dbReference type="GeneID" id="19953290"/>
<dbReference type="VEuPathDB" id="FungiDB:SDRG_12563"/>
<dbReference type="AlphaFoldDB" id="T0RIT8"/>
<gene>
    <name evidence="1" type="ORF">SDRG_12563</name>
</gene>
<dbReference type="OrthoDB" id="6097333at2759"/>
<protein>
    <submittedName>
        <fullName evidence="1">Uncharacterized protein</fullName>
    </submittedName>
</protein>
<evidence type="ECO:0000313" key="2">
    <source>
        <dbReference type="Proteomes" id="UP000030762"/>
    </source>
</evidence>
<name>T0RIT8_SAPDV</name>
<sequence length="203" mass="22241">MQSAFGTSSLNRHKCPAPATQTSISNHAMTLTVNAEAKKAAKRAHVALALFSEDLHPFKITEGGSFMAFAQTMLDIGLKSRARLLAKDVLAQPTTVQRALAVEAKEARAMLKPRLQAHPISSTSFISLTCSYITYDWKLVDQVLGVRSLSNEPHTAIFIKNETSSILKEYGIFSTTPINLDAGRHKPFIGNDGPRRKAQALHR</sequence>
<dbReference type="STRING" id="1156394.T0RIT8"/>
<dbReference type="Proteomes" id="UP000030762">
    <property type="component" value="Unassembled WGS sequence"/>
</dbReference>
<dbReference type="Gene3D" id="1.10.10.1070">
    <property type="entry name" value="Zinc finger, BED domain-containing"/>
    <property type="match status" value="1"/>
</dbReference>
<proteinExistence type="predicted"/>
<organism evidence="1 2">
    <name type="scientific">Saprolegnia diclina (strain VS20)</name>
    <dbReference type="NCBI Taxonomy" id="1156394"/>
    <lineage>
        <taxon>Eukaryota</taxon>
        <taxon>Sar</taxon>
        <taxon>Stramenopiles</taxon>
        <taxon>Oomycota</taxon>
        <taxon>Saprolegniomycetes</taxon>
        <taxon>Saprolegniales</taxon>
        <taxon>Saprolegniaceae</taxon>
        <taxon>Saprolegnia</taxon>
    </lineage>
</organism>
<keyword evidence="2" id="KW-1185">Reference proteome</keyword>
<evidence type="ECO:0000313" key="1">
    <source>
        <dbReference type="EMBL" id="EQC29792.1"/>
    </source>
</evidence>
<dbReference type="RefSeq" id="XP_008616858.1">
    <property type="nucleotide sequence ID" value="XM_008618636.1"/>
</dbReference>
<dbReference type="EMBL" id="JH767181">
    <property type="protein sequence ID" value="EQC29792.1"/>
    <property type="molecule type" value="Genomic_DNA"/>
</dbReference>
<dbReference type="SUPFAM" id="SSF140996">
    <property type="entry name" value="Hermes dimerisation domain"/>
    <property type="match status" value="1"/>
</dbReference>
<dbReference type="InParanoid" id="T0RIT8"/>
<accession>T0RIT8</accession>